<feature type="binding site" description="axial binding residue" evidence="6">
    <location>
        <position position="103"/>
    </location>
    <ligand>
        <name>heme</name>
        <dbReference type="ChEBI" id="CHEBI:30413"/>
    </ligand>
    <ligandPart>
        <name>Fe</name>
        <dbReference type="ChEBI" id="CHEBI:18248"/>
    </ligandPart>
</feature>
<proteinExistence type="inferred from homology"/>
<evidence type="ECO:0000256" key="2">
    <source>
        <dbReference type="ARBA" id="ARBA00010617"/>
    </source>
</evidence>
<dbReference type="PROSITE" id="PS00086">
    <property type="entry name" value="CYTOCHROME_P450"/>
    <property type="match status" value="1"/>
</dbReference>
<sequence length="158" mass="17618">MHKIDSFLRETQRLDGLGLVTMRRLALRPFTFSNGVTVPAGTLIAIPTNATHRDESIYSNADKFDGFRFARLRGSKEDTVTSRYQTVSTSSENLSFGLGRHTCPGRFFAVNEVKALFAYIVATYDIKFEEGKGAPRALCIAGVRFPGTANVMFRTRQK</sequence>
<keyword evidence="4 7" id="KW-0560">Oxidoreductase</keyword>
<dbReference type="AlphaFoldDB" id="A0A9P5JVD2"/>
<evidence type="ECO:0000313" key="8">
    <source>
        <dbReference type="EMBL" id="KAF8463180.1"/>
    </source>
</evidence>
<dbReference type="GO" id="GO:0020037">
    <property type="term" value="F:heme binding"/>
    <property type="evidence" value="ECO:0007669"/>
    <property type="project" value="InterPro"/>
</dbReference>
<evidence type="ECO:0000256" key="5">
    <source>
        <dbReference type="ARBA" id="ARBA00023004"/>
    </source>
</evidence>
<comment type="caution">
    <text evidence="8">The sequence shown here is derived from an EMBL/GenBank/DDBJ whole genome shotgun (WGS) entry which is preliminary data.</text>
</comment>
<protein>
    <submittedName>
        <fullName evidence="8">Cytochrome P450</fullName>
    </submittedName>
</protein>
<dbReference type="Gene3D" id="1.10.630.10">
    <property type="entry name" value="Cytochrome P450"/>
    <property type="match status" value="1"/>
</dbReference>
<dbReference type="GO" id="GO:0005506">
    <property type="term" value="F:iron ion binding"/>
    <property type="evidence" value="ECO:0007669"/>
    <property type="project" value="InterPro"/>
</dbReference>
<keyword evidence="9" id="KW-1185">Reference proteome</keyword>
<dbReference type="GO" id="GO:0004497">
    <property type="term" value="F:monooxygenase activity"/>
    <property type="evidence" value="ECO:0007669"/>
    <property type="project" value="UniProtKB-KW"/>
</dbReference>
<keyword evidence="3 6" id="KW-0479">Metal-binding</keyword>
<keyword evidence="6 7" id="KW-0349">Heme</keyword>
<reference evidence="8" key="1">
    <citation type="submission" date="2019-10" db="EMBL/GenBank/DDBJ databases">
        <authorList>
            <consortium name="DOE Joint Genome Institute"/>
            <person name="Kuo A."/>
            <person name="Miyauchi S."/>
            <person name="Kiss E."/>
            <person name="Drula E."/>
            <person name="Kohler A."/>
            <person name="Sanchez-Garcia M."/>
            <person name="Andreopoulos B."/>
            <person name="Barry K.W."/>
            <person name="Bonito G."/>
            <person name="Buee M."/>
            <person name="Carver A."/>
            <person name="Chen C."/>
            <person name="Cichocki N."/>
            <person name="Clum A."/>
            <person name="Culley D."/>
            <person name="Crous P.W."/>
            <person name="Fauchery L."/>
            <person name="Girlanda M."/>
            <person name="Hayes R."/>
            <person name="Keri Z."/>
            <person name="LaButti K."/>
            <person name="Lipzen A."/>
            <person name="Lombard V."/>
            <person name="Magnuson J."/>
            <person name="Maillard F."/>
            <person name="Morin E."/>
            <person name="Murat C."/>
            <person name="Nolan M."/>
            <person name="Ohm R."/>
            <person name="Pangilinan J."/>
            <person name="Pereira M."/>
            <person name="Perotto S."/>
            <person name="Peter M."/>
            <person name="Riley R."/>
            <person name="Sitrit Y."/>
            <person name="Stielow B."/>
            <person name="Szollosi G."/>
            <person name="Zifcakova L."/>
            <person name="Stursova M."/>
            <person name="Spatafora J.W."/>
            <person name="Tedersoo L."/>
            <person name="Vaario L.-M."/>
            <person name="Yamada A."/>
            <person name="Yan M."/>
            <person name="Wang P."/>
            <person name="Xu J."/>
            <person name="Bruns T."/>
            <person name="Baldrian P."/>
            <person name="Vilgalys R."/>
            <person name="Henrissat B."/>
            <person name="Grigoriev I.V."/>
            <person name="Hibbett D."/>
            <person name="Nagy L.G."/>
            <person name="Martin F.M."/>
        </authorList>
    </citation>
    <scope>NUCLEOTIDE SEQUENCE</scope>
    <source>
        <strain evidence="8">Prilba</strain>
    </source>
</reference>
<evidence type="ECO:0000256" key="1">
    <source>
        <dbReference type="ARBA" id="ARBA00001971"/>
    </source>
</evidence>
<comment type="cofactor">
    <cofactor evidence="1 6">
        <name>heme</name>
        <dbReference type="ChEBI" id="CHEBI:30413"/>
    </cofactor>
</comment>
<dbReference type="PRINTS" id="PR00465">
    <property type="entry name" value="EP450IV"/>
</dbReference>
<evidence type="ECO:0000256" key="7">
    <source>
        <dbReference type="RuleBase" id="RU000461"/>
    </source>
</evidence>
<dbReference type="Proteomes" id="UP000759537">
    <property type="component" value="Unassembled WGS sequence"/>
</dbReference>
<dbReference type="InterPro" id="IPR002403">
    <property type="entry name" value="Cyt_P450_E_grp-IV"/>
</dbReference>
<evidence type="ECO:0000256" key="4">
    <source>
        <dbReference type="ARBA" id="ARBA00023002"/>
    </source>
</evidence>
<dbReference type="EMBL" id="WHVB01000078">
    <property type="protein sequence ID" value="KAF8463180.1"/>
    <property type="molecule type" value="Genomic_DNA"/>
</dbReference>
<dbReference type="SUPFAM" id="SSF48264">
    <property type="entry name" value="Cytochrome P450"/>
    <property type="match status" value="1"/>
</dbReference>
<keyword evidence="5 6" id="KW-0408">Iron</keyword>
<dbReference type="InterPro" id="IPR001128">
    <property type="entry name" value="Cyt_P450"/>
</dbReference>
<keyword evidence="7" id="KW-0503">Monooxygenase</keyword>
<name>A0A9P5JVD2_9AGAM</name>
<evidence type="ECO:0000313" key="9">
    <source>
        <dbReference type="Proteomes" id="UP000759537"/>
    </source>
</evidence>
<reference evidence="8" key="2">
    <citation type="journal article" date="2020" name="Nat. Commun.">
        <title>Large-scale genome sequencing of mycorrhizal fungi provides insights into the early evolution of symbiotic traits.</title>
        <authorList>
            <person name="Miyauchi S."/>
            <person name="Kiss E."/>
            <person name="Kuo A."/>
            <person name="Drula E."/>
            <person name="Kohler A."/>
            <person name="Sanchez-Garcia M."/>
            <person name="Morin E."/>
            <person name="Andreopoulos B."/>
            <person name="Barry K.W."/>
            <person name="Bonito G."/>
            <person name="Buee M."/>
            <person name="Carver A."/>
            <person name="Chen C."/>
            <person name="Cichocki N."/>
            <person name="Clum A."/>
            <person name="Culley D."/>
            <person name="Crous P.W."/>
            <person name="Fauchery L."/>
            <person name="Girlanda M."/>
            <person name="Hayes R.D."/>
            <person name="Keri Z."/>
            <person name="LaButti K."/>
            <person name="Lipzen A."/>
            <person name="Lombard V."/>
            <person name="Magnuson J."/>
            <person name="Maillard F."/>
            <person name="Murat C."/>
            <person name="Nolan M."/>
            <person name="Ohm R.A."/>
            <person name="Pangilinan J."/>
            <person name="Pereira M.F."/>
            <person name="Perotto S."/>
            <person name="Peter M."/>
            <person name="Pfister S."/>
            <person name="Riley R."/>
            <person name="Sitrit Y."/>
            <person name="Stielow J.B."/>
            <person name="Szollosi G."/>
            <person name="Zifcakova L."/>
            <person name="Stursova M."/>
            <person name="Spatafora J.W."/>
            <person name="Tedersoo L."/>
            <person name="Vaario L.M."/>
            <person name="Yamada A."/>
            <person name="Yan M."/>
            <person name="Wang P."/>
            <person name="Xu J."/>
            <person name="Bruns T."/>
            <person name="Baldrian P."/>
            <person name="Vilgalys R."/>
            <person name="Dunand C."/>
            <person name="Henrissat B."/>
            <person name="Grigoriev I.V."/>
            <person name="Hibbett D."/>
            <person name="Nagy L.G."/>
            <person name="Martin F.M."/>
        </authorList>
    </citation>
    <scope>NUCLEOTIDE SEQUENCE</scope>
    <source>
        <strain evidence="8">Prilba</strain>
    </source>
</reference>
<organism evidence="8 9">
    <name type="scientific">Russula ochroleuca</name>
    <dbReference type="NCBI Taxonomy" id="152965"/>
    <lineage>
        <taxon>Eukaryota</taxon>
        <taxon>Fungi</taxon>
        <taxon>Dikarya</taxon>
        <taxon>Basidiomycota</taxon>
        <taxon>Agaricomycotina</taxon>
        <taxon>Agaricomycetes</taxon>
        <taxon>Russulales</taxon>
        <taxon>Russulaceae</taxon>
        <taxon>Russula</taxon>
    </lineage>
</organism>
<evidence type="ECO:0000256" key="3">
    <source>
        <dbReference type="ARBA" id="ARBA00022723"/>
    </source>
</evidence>
<dbReference type="PANTHER" id="PTHR46206">
    <property type="entry name" value="CYTOCHROME P450"/>
    <property type="match status" value="1"/>
</dbReference>
<dbReference type="Pfam" id="PF00067">
    <property type="entry name" value="p450"/>
    <property type="match status" value="1"/>
</dbReference>
<dbReference type="GO" id="GO:0016705">
    <property type="term" value="F:oxidoreductase activity, acting on paired donors, with incorporation or reduction of molecular oxygen"/>
    <property type="evidence" value="ECO:0007669"/>
    <property type="project" value="InterPro"/>
</dbReference>
<dbReference type="InterPro" id="IPR036396">
    <property type="entry name" value="Cyt_P450_sf"/>
</dbReference>
<evidence type="ECO:0000256" key="6">
    <source>
        <dbReference type="PIRSR" id="PIRSR602403-1"/>
    </source>
</evidence>
<dbReference type="CDD" id="cd11041">
    <property type="entry name" value="CYP503A1-like"/>
    <property type="match status" value="1"/>
</dbReference>
<dbReference type="OrthoDB" id="1844152at2759"/>
<comment type="similarity">
    <text evidence="2 7">Belongs to the cytochrome P450 family.</text>
</comment>
<dbReference type="InterPro" id="IPR017972">
    <property type="entry name" value="Cyt_P450_CS"/>
</dbReference>
<gene>
    <name evidence="8" type="ORF">DFH94DRAFT_455277</name>
</gene>
<accession>A0A9P5JVD2</accession>